<name>A0A4V3BV60_9BURK</name>
<reference evidence="3 4" key="1">
    <citation type="submission" date="2019-03" db="EMBL/GenBank/DDBJ databases">
        <title>Genomic Encyclopedia of Type Strains, Phase IV (KMG-IV): sequencing the most valuable type-strain genomes for metagenomic binning, comparative biology and taxonomic classification.</title>
        <authorList>
            <person name="Goeker M."/>
        </authorList>
    </citation>
    <scope>NUCLEOTIDE SEQUENCE [LARGE SCALE GENOMIC DNA]</scope>
    <source>
        <strain evidence="3 4">DSM 18555</strain>
    </source>
</reference>
<dbReference type="InterPro" id="IPR043128">
    <property type="entry name" value="Rev_trsase/Diguanyl_cyclase"/>
</dbReference>
<dbReference type="GO" id="GO:0003824">
    <property type="term" value="F:catalytic activity"/>
    <property type="evidence" value="ECO:0007669"/>
    <property type="project" value="UniProtKB-ARBA"/>
</dbReference>
<dbReference type="InterPro" id="IPR029787">
    <property type="entry name" value="Nucleotide_cyclase"/>
</dbReference>
<dbReference type="PROSITE" id="PS50887">
    <property type="entry name" value="GGDEF"/>
    <property type="match status" value="1"/>
</dbReference>
<keyword evidence="1" id="KW-1133">Transmembrane helix</keyword>
<keyword evidence="4" id="KW-1185">Reference proteome</keyword>
<dbReference type="FunFam" id="3.30.70.270:FF:000001">
    <property type="entry name" value="Diguanylate cyclase domain protein"/>
    <property type="match status" value="1"/>
</dbReference>
<organism evidence="3 4">
    <name type="scientific">Herminiimonas fonticola</name>
    <dbReference type="NCBI Taxonomy" id="303380"/>
    <lineage>
        <taxon>Bacteria</taxon>
        <taxon>Pseudomonadati</taxon>
        <taxon>Pseudomonadota</taxon>
        <taxon>Betaproteobacteria</taxon>
        <taxon>Burkholderiales</taxon>
        <taxon>Oxalobacteraceae</taxon>
        <taxon>Herminiimonas</taxon>
    </lineage>
</organism>
<gene>
    <name evidence="3" type="ORF">EV677_1860</name>
</gene>
<keyword evidence="1" id="KW-0812">Transmembrane</keyword>
<comment type="caution">
    <text evidence="3">The sequence shown here is derived from an EMBL/GenBank/DDBJ whole genome shotgun (WGS) entry which is preliminary data.</text>
</comment>
<evidence type="ECO:0000313" key="3">
    <source>
        <dbReference type="EMBL" id="TDN89798.1"/>
    </source>
</evidence>
<evidence type="ECO:0000256" key="1">
    <source>
        <dbReference type="SAM" id="Phobius"/>
    </source>
</evidence>
<dbReference type="CDD" id="cd01949">
    <property type="entry name" value="GGDEF"/>
    <property type="match status" value="1"/>
</dbReference>
<dbReference type="Proteomes" id="UP000294737">
    <property type="component" value="Unassembled WGS sequence"/>
</dbReference>
<dbReference type="PANTHER" id="PTHR46663:SF2">
    <property type="entry name" value="GGDEF DOMAIN-CONTAINING PROTEIN"/>
    <property type="match status" value="1"/>
</dbReference>
<sequence>MIPGSARLIRKNYPTRLVDMSFFHWLTSLPSDKFEAISEFAQAKLRVFNVTPFCLYLILAWHFNWQAVSPSVVIGAAGYIAYAFFWVLVVRFSLLDVTLRRTTAAILDQALPALGMYLAGFLAGLVAWVPALGSIGSGLRFGTRYTWLSSIVGGPLMATAFYFSSDWNTIPAVAGGIVLVNVLVPLYVVALVKKLEFAKREIELRAAHFEEATKHDYLTGLLNRAGFADELEDLFMPGAESREVNAVLLLDLDGFKAINDACGHAEGDQILKVVAQSLKNCVRISDKVARLGGDEFGILLRHIVDEKNAEAMVAKMLRAIADISLPRKDLRLGASFGICVMPHPDLSTYEDVLKVADSLMYTAKAAGKNQFRTLVTSAVAC</sequence>
<feature type="transmembrane region" description="Helical" evidence="1">
    <location>
        <begin position="114"/>
        <end position="133"/>
    </location>
</feature>
<feature type="domain" description="GGDEF" evidence="2">
    <location>
        <begin position="243"/>
        <end position="376"/>
    </location>
</feature>
<dbReference type="InterPro" id="IPR052163">
    <property type="entry name" value="DGC-Regulatory_Protein"/>
</dbReference>
<dbReference type="AlphaFoldDB" id="A0A4V3BV60"/>
<evidence type="ECO:0000259" key="2">
    <source>
        <dbReference type="PROSITE" id="PS50887"/>
    </source>
</evidence>
<dbReference type="NCBIfam" id="TIGR00254">
    <property type="entry name" value="GGDEF"/>
    <property type="match status" value="1"/>
</dbReference>
<dbReference type="SMART" id="SM00267">
    <property type="entry name" value="GGDEF"/>
    <property type="match status" value="1"/>
</dbReference>
<accession>A0A4V3BV60</accession>
<keyword evidence="1" id="KW-0472">Membrane</keyword>
<dbReference type="Gene3D" id="3.30.70.270">
    <property type="match status" value="1"/>
</dbReference>
<dbReference type="SUPFAM" id="SSF55073">
    <property type="entry name" value="Nucleotide cyclase"/>
    <property type="match status" value="1"/>
</dbReference>
<dbReference type="InterPro" id="IPR000160">
    <property type="entry name" value="GGDEF_dom"/>
</dbReference>
<evidence type="ECO:0000313" key="4">
    <source>
        <dbReference type="Proteomes" id="UP000294737"/>
    </source>
</evidence>
<feature type="transmembrane region" description="Helical" evidence="1">
    <location>
        <begin position="170"/>
        <end position="192"/>
    </location>
</feature>
<feature type="transmembrane region" description="Helical" evidence="1">
    <location>
        <begin position="47"/>
        <end position="65"/>
    </location>
</feature>
<dbReference type="PANTHER" id="PTHR46663">
    <property type="entry name" value="DIGUANYLATE CYCLASE DGCT-RELATED"/>
    <property type="match status" value="1"/>
</dbReference>
<feature type="transmembrane region" description="Helical" evidence="1">
    <location>
        <begin position="72"/>
        <end position="94"/>
    </location>
</feature>
<protein>
    <submittedName>
        <fullName evidence="3">Diguanylate cyclase (GGDEF)-like protein</fullName>
    </submittedName>
</protein>
<proteinExistence type="predicted"/>
<dbReference type="EMBL" id="SNWF01000005">
    <property type="protein sequence ID" value="TDN89798.1"/>
    <property type="molecule type" value="Genomic_DNA"/>
</dbReference>
<dbReference type="Pfam" id="PF00990">
    <property type="entry name" value="GGDEF"/>
    <property type="match status" value="1"/>
</dbReference>